<proteinExistence type="predicted"/>
<evidence type="ECO:0000313" key="2">
    <source>
        <dbReference type="EMBL" id="SMB78932.1"/>
    </source>
</evidence>
<dbReference type="InterPro" id="IPR007047">
    <property type="entry name" value="Flp_Fap"/>
</dbReference>
<gene>
    <name evidence="2" type="ORF">SAMN05660772_00266</name>
</gene>
<keyword evidence="3" id="KW-1185">Reference proteome</keyword>
<accession>A0A1W1UD40</accession>
<feature type="transmembrane region" description="Helical" evidence="1">
    <location>
        <begin position="28"/>
        <end position="48"/>
    </location>
</feature>
<name>A0A1W1UD40_9PAST</name>
<protein>
    <submittedName>
        <fullName evidence="2">Pilus assembly protein Flp/PilA</fullName>
    </submittedName>
</protein>
<evidence type="ECO:0000256" key="1">
    <source>
        <dbReference type="SAM" id="Phobius"/>
    </source>
</evidence>
<keyword evidence="1" id="KW-0472">Membrane</keyword>
<keyword evidence="1" id="KW-1133">Transmembrane helix</keyword>
<dbReference type="Proteomes" id="UP000192408">
    <property type="component" value="Unassembled WGS sequence"/>
</dbReference>
<organism evidence="2 3">
    <name type="scientific">Pasteurella testudinis DSM 23072</name>
    <dbReference type="NCBI Taxonomy" id="1122938"/>
    <lineage>
        <taxon>Bacteria</taxon>
        <taxon>Pseudomonadati</taxon>
        <taxon>Pseudomonadota</taxon>
        <taxon>Gammaproteobacteria</taxon>
        <taxon>Pasteurellales</taxon>
        <taxon>Pasteurellaceae</taxon>
        <taxon>Pasteurella</taxon>
    </lineage>
</organism>
<dbReference type="AlphaFoldDB" id="A0A1W1UD40"/>
<reference evidence="3" key="1">
    <citation type="submission" date="2017-04" db="EMBL/GenBank/DDBJ databases">
        <authorList>
            <person name="Varghese N."/>
            <person name="Submissions S."/>
        </authorList>
    </citation>
    <scope>NUCLEOTIDE SEQUENCE [LARGE SCALE GENOMIC DNA]</scope>
    <source>
        <strain evidence="3">DSM 23072</strain>
    </source>
</reference>
<keyword evidence="1" id="KW-0812">Transmembrane</keyword>
<sequence>MKSDFSNLFSAVKNRCYQFRKNQNGVTAIEYSLIAVAVTTLVVLVLFYNEGSVIKAYAEKFAQLTKIIQAALSDV</sequence>
<dbReference type="STRING" id="1122938.SAMN05660772_00266"/>
<dbReference type="Pfam" id="PF04964">
    <property type="entry name" value="Flp_Fap"/>
    <property type="match status" value="1"/>
</dbReference>
<dbReference type="RefSeq" id="WP_084255532.1">
    <property type="nucleotide sequence ID" value="NZ_FWWV01000001.1"/>
</dbReference>
<evidence type="ECO:0000313" key="3">
    <source>
        <dbReference type="Proteomes" id="UP000192408"/>
    </source>
</evidence>
<dbReference type="EMBL" id="FWWV01000001">
    <property type="protein sequence ID" value="SMB78932.1"/>
    <property type="molecule type" value="Genomic_DNA"/>
</dbReference>